<dbReference type="InterPro" id="IPR027417">
    <property type="entry name" value="P-loop_NTPase"/>
</dbReference>
<keyword evidence="11" id="KW-1185">Reference proteome</keyword>
<evidence type="ECO:0000256" key="3">
    <source>
        <dbReference type="ARBA" id="ARBA00022448"/>
    </source>
</evidence>
<dbReference type="PROSITE" id="PS50893">
    <property type="entry name" value="ABC_TRANSPORTER_2"/>
    <property type="match status" value="1"/>
</dbReference>
<gene>
    <name evidence="10" type="ORF">KIH39_02935</name>
</gene>
<evidence type="ECO:0000256" key="8">
    <source>
        <dbReference type="ARBA" id="ARBA00023136"/>
    </source>
</evidence>
<dbReference type="GO" id="GO:0043190">
    <property type="term" value="C:ATP-binding cassette (ABC) transporter complex"/>
    <property type="evidence" value="ECO:0007669"/>
    <property type="project" value="TreeGrafter"/>
</dbReference>
<keyword evidence="3" id="KW-0813">Transport</keyword>
<dbReference type="PROSITE" id="PS00211">
    <property type="entry name" value="ABC_TRANSPORTER_1"/>
    <property type="match status" value="1"/>
</dbReference>
<dbReference type="InterPro" id="IPR015856">
    <property type="entry name" value="ABC_transpr_CbiO/EcfA_su"/>
</dbReference>
<feature type="domain" description="ABC transporter" evidence="9">
    <location>
        <begin position="2"/>
        <end position="233"/>
    </location>
</feature>
<dbReference type="GO" id="GO:0042626">
    <property type="term" value="F:ATPase-coupled transmembrane transporter activity"/>
    <property type="evidence" value="ECO:0007669"/>
    <property type="project" value="TreeGrafter"/>
</dbReference>
<evidence type="ECO:0000256" key="7">
    <source>
        <dbReference type="ARBA" id="ARBA00022967"/>
    </source>
</evidence>
<dbReference type="PANTHER" id="PTHR43553:SF24">
    <property type="entry name" value="ENERGY-COUPLING FACTOR TRANSPORTER ATP-BINDING PROTEIN ECFA1"/>
    <property type="match status" value="1"/>
</dbReference>
<evidence type="ECO:0000256" key="2">
    <source>
        <dbReference type="ARBA" id="ARBA00005417"/>
    </source>
</evidence>
<dbReference type="InterPro" id="IPR050095">
    <property type="entry name" value="ECF_ABC_transporter_ATP-bd"/>
</dbReference>
<dbReference type="Pfam" id="PF00005">
    <property type="entry name" value="ABC_tran"/>
    <property type="match status" value="1"/>
</dbReference>
<dbReference type="Proteomes" id="UP000676194">
    <property type="component" value="Chromosome"/>
</dbReference>
<keyword evidence="8" id="KW-0472">Membrane</keyword>
<keyword evidence="5" id="KW-0547">Nucleotide-binding</keyword>
<dbReference type="KEGG" id="tsph:KIH39_02935"/>
<accession>A0A8E6BAD3</accession>
<evidence type="ECO:0000313" key="11">
    <source>
        <dbReference type="Proteomes" id="UP000676194"/>
    </source>
</evidence>
<dbReference type="PANTHER" id="PTHR43553">
    <property type="entry name" value="HEAVY METAL TRANSPORTER"/>
    <property type="match status" value="1"/>
</dbReference>
<reference evidence="10" key="1">
    <citation type="submission" date="2021-05" db="EMBL/GenBank/DDBJ databases">
        <title>Complete genome sequence of the cellulolytic planctomycete Telmatocola sphagniphila SP2T and characterization of the first cellulase from planctomycetes.</title>
        <authorList>
            <person name="Rakitin A.L."/>
            <person name="Beletsky A.V."/>
            <person name="Naumoff D.G."/>
            <person name="Kulichevskaya I.S."/>
            <person name="Mardanov A.V."/>
            <person name="Ravin N.V."/>
            <person name="Dedysh S.N."/>
        </authorList>
    </citation>
    <scope>NUCLEOTIDE SEQUENCE</scope>
    <source>
        <strain evidence="10">SP2T</strain>
    </source>
</reference>
<evidence type="ECO:0000256" key="6">
    <source>
        <dbReference type="ARBA" id="ARBA00022840"/>
    </source>
</evidence>
<dbReference type="EMBL" id="CP074694">
    <property type="protein sequence ID" value="QVL34827.1"/>
    <property type="molecule type" value="Genomic_DNA"/>
</dbReference>
<dbReference type="Gene3D" id="3.40.50.300">
    <property type="entry name" value="P-loop containing nucleotide triphosphate hydrolases"/>
    <property type="match status" value="1"/>
</dbReference>
<name>A0A8E6BAD3_9BACT</name>
<protein>
    <submittedName>
        <fullName evidence="10">Energy-coupling factor ABC transporter ATP-binding protein</fullName>
    </submittedName>
</protein>
<dbReference type="SUPFAM" id="SSF52540">
    <property type="entry name" value="P-loop containing nucleoside triphosphate hydrolases"/>
    <property type="match status" value="1"/>
</dbReference>
<dbReference type="GO" id="GO:0016887">
    <property type="term" value="F:ATP hydrolysis activity"/>
    <property type="evidence" value="ECO:0007669"/>
    <property type="project" value="InterPro"/>
</dbReference>
<dbReference type="InterPro" id="IPR003593">
    <property type="entry name" value="AAA+_ATPase"/>
</dbReference>
<dbReference type="GO" id="GO:0005524">
    <property type="term" value="F:ATP binding"/>
    <property type="evidence" value="ECO:0007669"/>
    <property type="project" value="UniProtKB-KW"/>
</dbReference>
<evidence type="ECO:0000256" key="4">
    <source>
        <dbReference type="ARBA" id="ARBA00022475"/>
    </source>
</evidence>
<dbReference type="CDD" id="cd03225">
    <property type="entry name" value="ABC_cobalt_CbiO_domain1"/>
    <property type="match status" value="1"/>
</dbReference>
<comment type="subcellular location">
    <subcellularLocation>
        <location evidence="1">Cell membrane</location>
    </subcellularLocation>
</comment>
<dbReference type="FunFam" id="3.40.50.300:FF:000224">
    <property type="entry name" value="Energy-coupling factor transporter ATP-binding protein EcfA"/>
    <property type="match status" value="1"/>
</dbReference>
<evidence type="ECO:0000313" key="10">
    <source>
        <dbReference type="EMBL" id="QVL34827.1"/>
    </source>
</evidence>
<comment type="similarity">
    <text evidence="2">Belongs to the ABC transporter superfamily.</text>
</comment>
<dbReference type="AlphaFoldDB" id="A0A8E6BAD3"/>
<proteinExistence type="inferred from homology"/>
<keyword evidence="4" id="KW-1003">Cell membrane</keyword>
<sequence length="233" mass="25418">MLSVEELEYRYPDGRVALHRVSFAIRQGECVGILGANGAGKTTLFLLLSGVLKARQGKVLVAGLNPFDLQDRKKLPTKLGIVFQDSDDQIFHATVEEDVAFGPLNQGLPIAEVQGRIQEAMKLAGIVGLEQRCPLKLSGGEKRKVALAGILAMRPEIILFDEPSVFLDARGRRSLVETICGLQQTKLIASHDLELIRASCNRILLMDEGRVIADGPAEDLLSNGELLRQHGVM</sequence>
<evidence type="ECO:0000259" key="9">
    <source>
        <dbReference type="PROSITE" id="PS50893"/>
    </source>
</evidence>
<evidence type="ECO:0000256" key="5">
    <source>
        <dbReference type="ARBA" id="ARBA00022741"/>
    </source>
</evidence>
<keyword evidence="6 10" id="KW-0067">ATP-binding</keyword>
<keyword evidence="7" id="KW-1278">Translocase</keyword>
<evidence type="ECO:0000256" key="1">
    <source>
        <dbReference type="ARBA" id="ARBA00004236"/>
    </source>
</evidence>
<dbReference type="InterPro" id="IPR003439">
    <property type="entry name" value="ABC_transporter-like_ATP-bd"/>
</dbReference>
<dbReference type="InterPro" id="IPR017871">
    <property type="entry name" value="ABC_transporter-like_CS"/>
</dbReference>
<organism evidence="10 11">
    <name type="scientific">Telmatocola sphagniphila</name>
    <dbReference type="NCBI Taxonomy" id="1123043"/>
    <lineage>
        <taxon>Bacteria</taxon>
        <taxon>Pseudomonadati</taxon>
        <taxon>Planctomycetota</taxon>
        <taxon>Planctomycetia</taxon>
        <taxon>Gemmatales</taxon>
        <taxon>Gemmataceae</taxon>
    </lineage>
</organism>
<dbReference type="SMART" id="SM00382">
    <property type="entry name" value="AAA"/>
    <property type="match status" value="1"/>
</dbReference>